<name>A0AAU9ELX7_9BACT</name>
<evidence type="ECO:0000313" key="4">
    <source>
        <dbReference type="EMBL" id="BEQ13030.1"/>
    </source>
</evidence>
<evidence type="ECO:0000256" key="1">
    <source>
        <dbReference type="ARBA" id="ARBA00007435"/>
    </source>
</evidence>
<keyword evidence="4" id="KW-0540">Nuclease</keyword>
<dbReference type="InterPro" id="IPR035901">
    <property type="entry name" value="GIY-YIG_endonuc_sf"/>
</dbReference>
<dbReference type="PROSITE" id="PS50164">
    <property type="entry name" value="GIY_YIG"/>
    <property type="match status" value="1"/>
</dbReference>
<organism evidence="4 5">
    <name type="scientific">Desulfoferula mesophila</name>
    <dbReference type="NCBI Taxonomy" id="3058419"/>
    <lineage>
        <taxon>Bacteria</taxon>
        <taxon>Pseudomonadati</taxon>
        <taxon>Thermodesulfobacteriota</taxon>
        <taxon>Desulfarculia</taxon>
        <taxon>Desulfarculales</taxon>
        <taxon>Desulfarculaceae</taxon>
        <taxon>Desulfoferula</taxon>
    </lineage>
</organism>
<evidence type="ECO:0000259" key="3">
    <source>
        <dbReference type="PROSITE" id="PS50164"/>
    </source>
</evidence>
<proteinExistence type="inferred from homology"/>
<keyword evidence="4" id="KW-0255">Endonuclease</keyword>
<comment type="similarity">
    <text evidence="1">Belongs to the UPF0213 family.</text>
</comment>
<evidence type="ECO:0000256" key="2">
    <source>
        <dbReference type="SAM" id="MobiDB-lite"/>
    </source>
</evidence>
<sequence>MHRQYYVYIVTNQGNEVLYTGVTNDLARRIWEHKNGTAEGLTSRYNAGRLVYYEVFDDPQSAIAREKQLKSGSRKNKEKLVEGMNPGWQDLSEDMFGWE</sequence>
<gene>
    <name evidence="4" type="ORF">FAK_00960</name>
</gene>
<dbReference type="InterPro" id="IPR000305">
    <property type="entry name" value="GIY-YIG_endonuc"/>
</dbReference>
<feature type="region of interest" description="Disordered" evidence="2">
    <location>
        <begin position="66"/>
        <end position="99"/>
    </location>
</feature>
<dbReference type="AlphaFoldDB" id="A0AAU9ELX7"/>
<dbReference type="RefSeq" id="WP_338604223.1">
    <property type="nucleotide sequence ID" value="NZ_AP028679.1"/>
</dbReference>
<dbReference type="Proteomes" id="UP001366166">
    <property type="component" value="Chromosome"/>
</dbReference>
<dbReference type="PANTHER" id="PTHR34477">
    <property type="entry name" value="UPF0213 PROTEIN YHBQ"/>
    <property type="match status" value="1"/>
</dbReference>
<dbReference type="Gene3D" id="3.40.1440.10">
    <property type="entry name" value="GIY-YIG endonuclease"/>
    <property type="match status" value="1"/>
</dbReference>
<dbReference type="CDD" id="cd10448">
    <property type="entry name" value="GIY-YIG_unchar_3"/>
    <property type="match status" value="1"/>
</dbReference>
<dbReference type="InterPro" id="IPR050190">
    <property type="entry name" value="UPF0213_domain"/>
</dbReference>
<dbReference type="KEGG" id="dmp:FAK_00960"/>
<dbReference type="GO" id="GO:0004519">
    <property type="term" value="F:endonuclease activity"/>
    <property type="evidence" value="ECO:0007669"/>
    <property type="project" value="UniProtKB-KW"/>
</dbReference>
<dbReference type="SUPFAM" id="SSF82771">
    <property type="entry name" value="GIY-YIG endonuclease"/>
    <property type="match status" value="1"/>
</dbReference>
<protein>
    <submittedName>
        <fullName evidence="4">Endonuclease</fullName>
    </submittedName>
</protein>
<keyword evidence="4" id="KW-0378">Hydrolase</keyword>
<accession>A0AAU9ELX7</accession>
<feature type="domain" description="GIY-YIG" evidence="3">
    <location>
        <begin position="3"/>
        <end position="79"/>
    </location>
</feature>
<keyword evidence="5" id="KW-1185">Reference proteome</keyword>
<dbReference type="PANTHER" id="PTHR34477:SF5">
    <property type="entry name" value="BSL5627 PROTEIN"/>
    <property type="match status" value="1"/>
</dbReference>
<dbReference type="Pfam" id="PF01541">
    <property type="entry name" value="GIY-YIG"/>
    <property type="match status" value="1"/>
</dbReference>
<reference evidence="5" key="1">
    <citation type="journal article" date="2023" name="Arch. Microbiol.">
        <title>Desulfoferula mesophilus gen. nov. sp. nov., a mesophilic sulfate-reducing bacterium isolated from a brackish lake sediment.</title>
        <authorList>
            <person name="Watanabe T."/>
            <person name="Yabe T."/>
            <person name="Tsuji J.M."/>
            <person name="Fukui M."/>
        </authorList>
    </citation>
    <scope>NUCLEOTIDE SEQUENCE [LARGE SCALE GENOMIC DNA]</scope>
    <source>
        <strain evidence="5">12FAK</strain>
    </source>
</reference>
<evidence type="ECO:0000313" key="5">
    <source>
        <dbReference type="Proteomes" id="UP001366166"/>
    </source>
</evidence>
<dbReference type="EMBL" id="AP028679">
    <property type="protein sequence ID" value="BEQ13030.1"/>
    <property type="molecule type" value="Genomic_DNA"/>
</dbReference>